<evidence type="ECO:0000256" key="14">
    <source>
        <dbReference type="RuleBase" id="RU004171"/>
    </source>
</evidence>
<keyword evidence="10 13" id="KW-0486">Methionine biosynthesis</keyword>
<dbReference type="PANTHER" id="PTHR43070:SF5">
    <property type="entry name" value="HOMOSERINE DEHYDROGENASE"/>
    <property type="match status" value="1"/>
</dbReference>
<evidence type="ECO:0000313" key="18">
    <source>
        <dbReference type="Proteomes" id="UP001595705"/>
    </source>
</evidence>
<dbReference type="InterPro" id="IPR005106">
    <property type="entry name" value="Asp/hSer_DH_NAD-bd"/>
</dbReference>
<evidence type="ECO:0000256" key="13">
    <source>
        <dbReference type="PIRNR" id="PIRNR036497"/>
    </source>
</evidence>
<proteinExistence type="inferred from homology"/>
<evidence type="ECO:0000259" key="16">
    <source>
        <dbReference type="Pfam" id="PF03447"/>
    </source>
</evidence>
<dbReference type="RefSeq" id="WP_386744375.1">
    <property type="nucleotide sequence ID" value="NZ_JBHRYA010000007.1"/>
</dbReference>
<dbReference type="InterPro" id="IPR036291">
    <property type="entry name" value="NAD(P)-bd_dom_sf"/>
</dbReference>
<evidence type="ECO:0000256" key="11">
    <source>
        <dbReference type="ARBA" id="ARBA00048841"/>
    </source>
</evidence>
<sequence length="383" mass="40428">MNNVVSLPLPATAARPATPPRLALLGTGNVGGAFVARCDALRAAGVPLPAFAWLSNSRALDPCSDHIPERALERLRAAPARQGPWSPWVEAEALRRGDILVDASASDLVAGWHGEWLARGIHVVTANKLGNGADLLRAQAIVRAQRDGGARYGDSATVGAGLPLLRSIRELVAGGDRIHAVEGVLSGSLGWLFNHYDGERPFSDFVREARDAGYTEPDPRIDLSGEDVRRKLLILARAAGLSLHPDDVRVESLVPEALARADAVAVDGLLPSLDVPLRERRRQAERDGARLRFVGRFEADAAGGIVADVGLRALPADHALCGGSGTDNRVAISSDRYREQPLVVQGPGAGAEVTAAALLDDVIRIARLPQESRAPSSSKPSGA</sequence>
<reference evidence="18" key="1">
    <citation type="journal article" date="2019" name="Int. J. Syst. Evol. Microbiol.">
        <title>The Global Catalogue of Microorganisms (GCM) 10K type strain sequencing project: providing services to taxonomists for standard genome sequencing and annotation.</title>
        <authorList>
            <consortium name="The Broad Institute Genomics Platform"/>
            <consortium name="The Broad Institute Genome Sequencing Center for Infectious Disease"/>
            <person name="Wu L."/>
            <person name="Ma J."/>
        </authorList>
    </citation>
    <scope>NUCLEOTIDE SEQUENCE [LARGE SCALE GENOMIC DNA]</scope>
    <source>
        <strain evidence="18">KCTC 42441</strain>
    </source>
</reference>
<evidence type="ECO:0000256" key="7">
    <source>
        <dbReference type="ARBA" id="ARBA00022697"/>
    </source>
</evidence>
<dbReference type="InterPro" id="IPR019811">
    <property type="entry name" value="HDH_CS"/>
</dbReference>
<dbReference type="Pfam" id="PF03447">
    <property type="entry name" value="NAD_binding_3"/>
    <property type="match status" value="1"/>
</dbReference>
<dbReference type="Gene3D" id="3.30.360.10">
    <property type="entry name" value="Dihydrodipicolinate Reductase, domain 2"/>
    <property type="match status" value="1"/>
</dbReference>
<evidence type="ECO:0000256" key="12">
    <source>
        <dbReference type="ARBA" id="ARBA00049031"/>
    </source>
</evidence>
<dbReference type="SUPFAM" id="SSF51735">
    <property type="entry name" value="NAD(P)-binding Rossmann-fold domains"/>
    <property type="match status" value="1"/>
</dbReference>
<comment type="catalytic activity">
    <reaction evidence="12">
        <text>L-homoserine + NAD(+) = L-aspartate 4-semialdehyde + NADH + H(+)</text>
        <dbReference type="Rhea" id="RHEA:15757"/>
        <dbReference type="ChEBI" id="CHEBI:15378"/>
        <dbReference type="ChEBI" id="CHEBI:57476"/>
        <dbReference type="ChEBI" id="CHEBI:57540"/>
        <dbReference type="ChEBI" id="CHEBI:57945"/>
        <dbReference type="ChEBI" id="CHEBI:537519"/>
        <dbReference type="EC" id="1.1.1.3"/>
    </reaction>
    <physiologicalReaction direction="right-to-left" evidence="12">
        <dbReference type="Rhea" id="RHEA:15759"/>
    </physiologicalReaction>
</comment>
<comment type="catalytic activity">
    <reaction evidence="11">
        <text>L-homoserine + NADP(+) = L-aspartate 4-semialdehyde + NADPH + H(+)</text>
        <dbReference type="Rhea" id="RHEA:15761"/>
        <dbReference type="ChEBI" id="CHEBI:15378"/>
        <dbReference type="ChEBI" id="CHEBI:57476"/>
        <dbReference type="ChEBI" id="CHEBI:57783"/>
        <dbReference type="ChEBI" id="CHEBI:58349"/>
        <dbReference type="ChEBI" id="CHEBI:537519"/>
        <dbReference type="EC" id="1.1.1.3"/>
    </reaction>
    <physiologicalReaction direction="right-to-left" evidence="11">
        <dbReference type="Rhea" id="RHEA:15763"/>
    </physiologicalReaction>
</comment>
<evidence type="ECO:0000256" key="1">
    <source>
        <dbReference type="ARBA" id="ARBA00001920"/>
    </source>
</evidence>
<keyword evidence="6 13" id="KW-0028">Amino-acid biosynthesis</keyword>
<name>A0ABV7XL49_9GAMM</name>
<dbReference type="InterPro" id="IPR022697">
    <property type="entry name" value="HDH_short"/>
</dbReference>
<evidence type="ECO:0000313" key="17">
    <source>
        <dbReference type="EMBL" id="MFC3716890.1"/>
    </source>
</evidence>
<protein>
    <recommendedName>
        <fullName evidence="5 13">Homoserine dehydrogenase</fullName>
        <shortName evidence="13">HDH</shortName>
        <ecNumber evidence="5 13">1.1.1.3</ecNumber>
    </recommendedName>
</protein>
<keyword evidence="8 13" id="KW-0521">NADP</keyword>
<dbReference type="EC" id="1.1.1.3" evidence="5 13"/>
<evidence type="ECO:0000256" key="3">
    <source>
        <dbReference type="ARBA" id="ARBA00005062"/>
    </source>
</evidence>
<organism evidence="17 18">
    <name type="scientific">Luteimonas soli</name>
    <dbReference type="NCBI Taxonomy" id="1648966"/>
    <lineage>
        <taxon>Bacteria</taxon>
        <taxon>Pseudomonadati</taxon>
        <taxon>Pseudomonadota</taxon>
        <taxon>Gammaproteobacteria</taxon>
        <taxon>Lysobacterales</taxon>
        <taxon>Lysobacteraceae</taxon>
        <taxon>Luteimonas</taxon>
    </lineage>
</organism>
<dbReference type="InterPro" id="IPR001342">
    <property type="entry name" value="HDH_cat"/>
</dbReference>
<dbReference type="EMBL" id="JBHRYA010000007">
    <property type="protein sequence ID" value="MFC3716890.1"/>
    <property type="molecule type" value="Genomic_DNA"/>
</dbReference>
<keyword evidence="9 13" id="KW-0560">Oxidoreductase</keyword>
<dbReference type="Proteomes" id="UP001595705">
    <property type="component" value="Unassembled WGS sequence"/>
</dbReference>
<comment type="similarity">
    <text evidence="4 13 14">Belongs to the homoserine dehydrogenase family.</text>
</comment>
<evidence type="ECO:0000256" key="8">
    <source>
        <dbReference type="ARBA" id="ARBA00022857"/>
    </source>
</evidence>
<evidence type="ECO:0000256" key="5">
    <source>
        <dbReference type="ARBA" id="ARBA00013213"/>
    </source>
</evidence>
<comment type="caution">
    <text evidence="17">The sequence shown here is derived from an EMBL/GenBank/DDBJ whole genome shotgun (WGS) entry which is preliminary data.</text>
</comment>
<evidence type="ECO:0000256" key="4">
    <source>
        <dbReference type="ARBA" id="ARBA00006753"/>
    </source>
</evidence>
<accession>A0ABV7XL49</accession>
<comment type="pathway">
    <text evidence="3">Amino-acid biosynthesis; L-methionine biosynthesis via de novo pathway; L-homoserine from L-aspartate: step 3/3.</text>
</comment>
<evidence type="ECO:0000256" key="6">
    <source>
        <dbReference type="ARBA" id="ARBA00022605"/>
    </source>
</evidence>
<dbReference type="Gene3D" id="3.40.50.720">
    <property type="entry name" value="NAD(P)-binding Rossmann-like Domain"/>
    <property type="match status" value="1"/>
</dbReference>
<evidence type="ECO:0000256" key="10">
    <source>
        <dbReference type="ARBA" id="ARBA00023167"/>
    </source>
</evidence>
<keyword evidence="18" id="KW-1185">Reference proteome</keyword>
<feature type="domain" description="Homoserine dehydrogenase catalytic" evidence="15">
    <location>
        <begin position="163"/>
        <end position="363"/>
    </location>
</feature>
<dbReference type="Pfam" id="PF00742">
    <property type="entry name" value="Homoserine_dh"/>
    <property type="match status" value="1"/>
</dbReference>
<evidence type="ECO:0000259" key="15">
    <source>
        <dbReference type="Pfam" id="PF00742"/>
    </source>
</evidence>
<dbReference type="PIRSF" id="PIRSF036497">
    <property type="entry name" value="HDH_short"/>
    <property type="match status" value="1"/>
</dbReference>
<evidence type="ECO:0000256" key="9">
    <source>
        <dbReference type="ARBA" id="ARBA00023002"/>
    </source>
</evidence>
<keyword evidence="7 13" id="KW-0791">Threonine biosynthesis</keyword>
<comment type="cofactor">
    <cofactor evidence="1">
        <name>a metal cation</name>
        <dbReference type="ChEBI" id="CHEBI:25213"/>
    </cofactor>
</comment>
<dbReference type="SUPFAM" id="SSF55347">
    <property type="entry name" value="Glyceraldehyde-3-phosphate dehydrogenase-like, C-terminal domain"/>
    <property type="match status" value="1"/>
</dbReference>
<gene>
    <name evidence="17" type="ORF">ACFONC_12080</name>
</gene>
<comment type="pathway">
    <text evidence="2">Amino-acid biosynthesis; L-threonine biosynthesis; L-threonine from L-aspartate: step 3/5.</text>
</comment>
<dbReference type="PANTHER" id="PTHR43070">
    <property type="match status" value="1"/>
</dbReference>
<feature type="domain" description="Aspartate/homoserine dehydrogenase NAD-binding" evidence="16">
    <location>
        <begin position="26"/>
        <end position="151"/>
    </location>
</feature>
<dbReference type="PROSITE" id="PS01042">
    <property type="entry name" value="HOMOSER_DHGENASE"/>
    <property type="match status" value="1"/>
</dbReference>
<evidence type="ECO:0000256" key="2">
    <source>
        <dbReference type="ARBA" id="ARBA00005056"/>
    </source>
</evidence>
<dbReference type="InterPro" id="IPR011147">
    <property type="entry name" value="Bifunc_Aspkin/hSer_DH"/>
</dbReference>